<dbReference type="InterPro" id="IPR051209">
    <property type="entry name" value="FAD-bind_Monooxygenase_sf"/>
</dbReference>
<dbReference type="Proteomes" id="UP000319859">
    <property type="component" value="Unassembled WGS sequence"/>
</dbReference>
<sequence>MAPHSPVPFSDARSLPIRDHDGLRQALTDANLPTLLMVYMHYTEDEGMLERFAPHIHSPYAYNPAPIPAELEQELRDRLFGLLTQSPPPVERPLSHDLMRRMMSVGVAETVDEECVPMLLEQMGFETPVPRSSVPGRAAPAGFKVLVIGCGMTGIVAGIKLAEAGYDHVIIEKNPEVGGTWYENRYPGVGVDTPSHFYSFSFEINPEWNHYHPKGHDMQDYLLRVADKYGIRDRTIFNTQVLSCVYDADLGLWHVTVRSNDGREWVIDANAVINAHGPLNRWQLPDMPGLKDFKGPAMHTAAWDTRVDLAGKDVVMIGTGASGVQLAPAIAPSVKHLTILQRSRHWVIRNPEIGRQVTEGVKFALRHIPHYKEWFRYRVYWFAGDGLFVNVVKDPNWTGSDLSVSAHNEGMRQFALSQLQAATADRPDLFEKLLPDHPIFSKRILLDDGWFDTLKRDNVTLENRAVDHIEADAVVLKDGTRLHADVLALATGFNVAKMLGSLTVIGREGADLGRIWGEDDPRSHLGVTIPGFPNFFYTVGPNSAPNHAAGQNLISEVQVNYIIECLDAVVAAGAKAIEPTRMAFDAFNERIDRRMQDMIWTHPKANSYYNNSKGRIFLSWPYRLVDYWTAMRKPDLNDFTLLR</sequence>
<dbReference type="GO" id="GO:0004499">
    <property type="term" value="F:N,N-dimethylaniline monooxygenase activity"/>
    <property type="evidence" value="ECO:0007669"/>
    <property type="project" value="InterPro"/>
</dbReference>
<keyword evidence="1" id="KW-0285">Flavoprotein</keyword>
<dbReference type="GO" id="GO:0050661">
    <property type="term" value="F:NADP binding"/>
    <property type="evidence" value="ECO:0007669"/>
    <property type="project" value="InterPro"/>
</dbReference>
<dbReference type="EMBL" id="VITV01000016">
    <property type="protein sequence ID" value="TWB66056.1"/>
    <property type="molecule type" value="Genomic_DNA"/>
</dbReference>
<dbReference type="InterPro" id="IPR020946">
    <property type="entry name" value="Flavin_mOase-like"/>
</dbReference>
<evidence type="ECO:0000256" key="2">
    <source>
        <dbReference type="ARBA" id="ARBA00022827"/>
    </source>
</evidence>
<organism evidence="5 7">
    <name type="scientific">Nitrospirillum amazonense</name>
    <dbReference type="NCBI Taxonomy" id="28077"/>
    <lineage>
        <taxon>Bacteria</taxon>
        <taxon>Pseudomonadati</taxon>
        <taxon>Pseudomonadota</taxon>
        <taxon>Alphaproteobacteria</taxon>
        <taxon>Rhodospirillales</taxon>
        <taxon>Azospirillaceae</taxon>
        <taxon>Nitrospirillum</taxon>
    </lineage>
</organism>
<evidence type="ECO:0000313" key="7">
    <source>
        <dbReference type="Proteomes" id="UP000320516"/>
    </source>
</evidence>
<dbReference type="AlphaFoldDB" id="A0A560J4L1"/>
<dbReference type="PANTHER" id="PTHR42877">
    <property type="entry name" value="L-ORNITHINE N(5)-MONOOXYGENASE-RELATED"/>
    <property type="match status" value="1"/>
</dbReference>
<dbReference type="EMBL" id="VITN01000010">
    <property type="protein sequence ID" value="TWB18423.1"/>
    <property type="molecule type" value="Genomic_DNA"/>
</dbReference>
<keyword evidence="3" id="KW-0560">Oxidoreductase</keyword>
<evidence type="ECO:0000256" key="1">
    <source>
        <dbReference type="ARBA" id="ARBA00022630"/>
    </source>
</evidence>
<dbReference type="Pfam" id="PF00743">
    <property type="entry name" value="FMO-like"/>
    <property type="match status" value="1"/>
</dbReference>
<accession>A0A560J4L1</accession>
<dbReference type="PANTHER" id="PTHR42877:SF4">
    <property type="entry name" value="FAD_NAD(P)-BINDING DOMAIN-CONTAINING PROTEIN-RELATED"/>
    <property type="match status" value="1"/>
</dbReference>
<gene>
    <name evidence="5" type="ORF">FBZ87_11620</name>
    <name evidence="4" type="ORF">FBZ89_11068</name>
</gene>
<dbReference type="SUPFAM" id="SSF51905">
    <property type="entry name" value="FAD/NAD(P)-binding domain"/>
    <property type="match status" value="2"/>
</dbReference>
<protein>
    <submittedName>
        <fullName evidence="5">4-hydroxyacetophenone monooxygenase</fullName>
    </submittedName>
</protein>
<comment type="caution">
    <text evidence="5">The sequence shown here is derived from an EMBL/GenBank/DDBJ whole genome shotgun (WGS) entry which is preliminary data.</text>
</comment>
<dbReference type="OrthoDB" id="312624at2"/>
<evidence type="ECO:0000313" key="4">
    <source>
        <dbReference type="EMBL" id="TWB18423.1"/>
    </source>
</evidence>
<evidence type="ECO:0000256" key="3">
    <source>
        <dbReference type="ARBA" id="ARBA00023002"/>
    </source>
</evidence>
<dbReference type="InterPro" id="IPR036188">
    <property type="entry name" value="FAD/NAD-bd_sf"/>
</dbReference>
<name>A0A560J4L1_9PROT</name>
<keyword evidence="2" id="KW-0274">FAD</keyword>
<reference evidence="6 7" key="1">
    <citation type="submission" date="2019-06" db="EMBL/GenBank/DDBJ databases">
        <title>Genomic Encyclopedia of Type Strains, Phase IV (KMG-V): Genome sequencing to study the core and pangenomes of soil and plant-associated prokaryotes.</title>
        <authorList>
            <person name="Whitman W."/>
        </authorList>
    </citation>
    <scope>NUCLEOTIDE SEQUENCE [LARGE SCALE GENOMIC DNA]</scope>
    <source>
        <strain evidence="4 6">BR 11880</strain>
        <strain evidence="5 7">BR 12005</strain>
    </source>
</reference>
<evidence type="ECO:0000313" key="6">
    <source>
        <dbReference type="Proteomes" id="UP000319859"/>
    </source>
</evidence>
<dbReference type="Gene3D" id="3.50.50.60">
    <property type="entry name" value="FAD/NAD(P)-binding domain"/>
    <property type="match status" value="2"/>
</dbReference>
<dbReference type="GO" id="GO:0050660">
    <property type="term" value="F:flavin adenine dinucleotide binding"/>
    <property type="evidence" value="ECO:0007669"/>
    <property type="project" value="InterPro"/>
</dbReference>
<proteinExistence type="predicted"/>
<dbReference type="RefSeq" id="WP_145613646.1">
    <property type="nucleotide sequence ID" value="NZ_VITN01000010.1"/>
</dbReference>
<evidence type="ECO:0000313" key="5">
    <source>
        <dbReference type="EMBL" id="TWB66056.1"/>
    </source>
</evidence>
<dbReference type="Proteomes" id="UP000320516">
    <property type="component" value="Unassembled WGS sequence"/>
</dbReference>
<keyword evidence="5" id="KW-0503">Monooxygenase</keyword>
<dbReference type="PRINTS" id="PR00368">
    <property type="entry name" value="FADPNR"/>
</dbReference>